<protein>
    <recommendedName>
        <fullName evidence="4">JmjC domain-containing protein</fullName>
    </recommendedName>
</protein>
<name>A0AAV7I3H9_COTGL</name>
<sequence length="397" mass="46121">MRMCWMYTKIHQRTSGTTCRLSTSTCALLTRHHPHEDPAGATYQHELNNFIKLLGDNKLPFRVGKNKATIEPQWDINCPVQSMTINEFMEISDDNNEDWYYFDYKYMHEWFNDKPEILEAVDWELFGFEKSGRDSTLWIGSKGAHTNCHQDTYGCNLIAQLHGRKEWLLFPPDSGTQLKQTRIPYEESTIYSKYNFFSPTKSDREALERVNKAAKSIVLEQGQVLFVPKGWWHYVESLDFSISVNVWLPLESDNEGRLREAVTKFLMSKMDNVPAAEDLKSVDLKNLSVLMQHCVDECKKLREKSDEIPKKKVKSTPLVLLDLVNEYPDIITAIGDLNKEELSRIINFKDSRFKRENKINLEVDKSFDDDNDILKSVVDRFCSPDIIDVIVNSLLND</sequence>
<comment type="caution">
    <text evidence="5">The sequence shown here is derived from an EMBL/GenBank/DDBJ whole genome shotgun (WGS) entry which is preliminary data.</text>
</comment>
<accession>A0AAV7I3H9</accession>
<reference evidence="5 6" key="1">
    <citation type="journal article" date="2021" name="J. Hered.">
        <title>A chromosome-level genome assembly of the parasitoid wasp, Cotesia glomerata (Hymenoptera: Braconidae).</title>
        <authorList>
            <person name="Pinto B.J."/>
            <person name="Weis J.J."/>
            <person name="Gamble T."/>
            <person name="Ode P.J."/>
            <person name="Paul R."/>
            <person name="Zaspel J.M."/>
        </authorList>
    </citation>
    <scope>NUCLEOTIDE SEQUENCE [LARGE SCALE GENOMIC DNA]</scope>
    <source>
        <strain evidence="5">CgM1</strain>
    </source>
</reference>
<dbReference type="GO" id="GO:0005737">
    <property type="term" value="C:cytoplasm"/>
    <property type="evidence" value="ECO:0007669"/>
    <property type="project" value="UniProtKB-SubCell"/>
</dbReference>
<dbReference type="Proteomes" id="UP000826195">
    <property type="component" value="Unassembled WGS sequence"/>
</dbReference>
<evidence type="ECO:0000256" key="3">
    <source>
        <dbReference type="ARBA" id="ARBA00037342"/>
    </source>
</evidence>
<dbReference type="Gene3D" id="2.60.120.650">
    <property type="entry name" value="Cupin"/>
    <property type="match status" value="1"/>
</dbReference>
<evidence type="ECO:0000313" key="6">
    <source>
        <dbReference type="Proteomes" id="UP000826195"/>
    </source>
</evidence>
<dbReference type="EMBL" id="JAHXZJ010002246">
    <property type="protein sequence ID" value="KAH0544043.1"/>
    <property type="molecule type" value="Genomic_DNA"/>
</dbReference>
<dbReference type="SMART" id="SM00558">
    <property type="entry name" value="JmjC"/>
    <property type="match status" value="1"/>
</dbReference>
<comment type="function">
    <text evidence="3">May play a role in cellular stress response.</text>
</comment>
<dbReference type="PROSITE" id="PS51184">
    <property type="entry name" value="JMJC"/>
    <property type="match status" value="1"/>
</dbReference>
<organism evidence="5 6">
    <name type="scientific">Cotesia glomerata</name>
    <name type="common">Lepidopteran parasitic wasp</name>
    <name type="synonym">Apanteles glomeratus</name>
    <dbReference type="NCBI Taxonomy" id="32391"/>
    <lineage>
        <taxon>Eukaryota</taxon>
        <taxon>Metazoa</taxon>
        <taxon>Ecdysozoa</taxon>
        <taxon>Arthropoda</taxon>
        <taxon>Hexapoda</taxon>
        <taxon>Insecta</taxon>
        <taxon>Pterygota</taxon>
        <taxon>Neoptera</taxon>
        <taxon>Endopterygota</taxon>
        <taxon>Hymenoptera</taxon>
        <taxon>Apocrita</taxon>
        <taxon>Ichneumonoidea</taxon>
        <taxon>Braconidae</taxon>
        <taxon>Microgastrinae</taxon>
        <taxon>Cotesia</taxon>
    </lineage>
</organism>
<keyword evidence="6" id="KW-1185">Reference proteome</keyword>
<proteinExistence type="predicted"/>
<keyword evidence="2" id="KW-0963">Cytoplasm</keyword>
<evidence type="ECO:0000256" key="1">
    <source>
        <dbReference type="ARBA" id="ARBA00004496"/>
    </source>
</evidence>
<dbReference type="PANTHER" id="PTHR12461">
    <property type="entry name" value="HYPOXIA-INDUCIBLE FACTOR 1 ALPHA INHIBITOR-RELATED"/>
    <property type="match status" value="1"/>
</dbReference>
<dbReference type="Pfam" id="PF13621">
    <property type="entry name" value="Cupin_8"/>
    <property type="match status" value="1"/>
</dbReference>
<comment type="subcellular location">
    <subcellularLocation>
        <location evidence="1">Cytoplasm</location>
    </subcellularLocation>
</comment>
<evidence type="ECO:0000313" key="5">
    <source>
        <dbReference type="EMBL" id="KAH0544043.1"/>
    </source>
</evidence>
<feature type="domain" description="JmjC" evidence="4">
    <location>
        <begin position="93"/>
        <end position="263"/>
    </location>
</feature>
<dbReference type="PANTHER" id="PTHR12461:SF43">
    <property type="entry name" value="HSPB1-ASSOCIATED PROTEIN 1"/>
    <property type="match status" value="1"/>
</dbReference>
<dbReference type="SUPFAM" id="SSF51197">
    <property type="entry name" value="Clavaminate synthase-like"/>
    <property type="match status" value="1"/>
</dbReference>
<dbReference type="InterPro" id="IPR003347">
    <property type="entry name" value="JmjC_dom"/>
</dbReference>
<dbReference type="AlphaFoldDB" id="A0AAV7I3H9"/>
<gene>
    <name evidence="5" type="ORF">KQX54_000484</name>
</gene>
<dbReference type="InterPro" id="IPR041667">
    <property type="entry name" value="Cupin_8"/>
</dbReference>
<evidence type="ECO:0000256" key="2">
    <source>
        <dbReference type="ARBA" id="ARBA00022490"/>
    </source>
</evidence>
<evidence type="ECO:0000259" key="4">
    <source>
        <dbReference type="PROSITE" id="PS51184"/>
    </source>
</evidence>